<dbReference type="EMBL" id="ATBP01002845">
    <property type="protein sequence ID" value="ETR65414.1"/>
    <property type="molecule type" value="Genomic_DNA"/>
</dbReference>
<dbReference type="SUPFAM" id="SSF48452">
    <property type="entry name" value="TPR-like"/>
    <property type="match status" value="1"/>
</dbReference>
<gene>
    <name evidence="1" type="ORF">OMM_14287</name>
</gene>
<dbReference type="Gene3D" id="1.25.40.10">
    <property type="entry name" value="Tetratricopeptide repeat domain"/>
    <property type="match status" value="1"/>
</dbReference>
<accession>A0A1V1NS76</accession>
<dbReference type="AlphaFoldDB" id="A0A1V1NS76"/>
<comment type="caution">
    <text evidence="1">The sequence shown here is derived from an EMBL/GenBank/DDBJ whole genome shotgun (WGS) entry which is preliminary data.</text>
</comment>
<organism evidence="1 2">
    <name type="scientific">Candidatus Magnetoglobus multicellularis str. Araruama</name>
    <dbReference type="NCBI Taxonomy" id="890399"/>
    <lineage>
        <taxon>Bacteria</taxon>
        <taxon>Pseudomonadati</taxon>
        <taxon>Thermodesulfobacteriota</taxon>
        <taxon>Desulfobacteria</taxon>
        <taxon>Desulfobacterales</taxon>
        <taxon>Desulfobacteraceae</taxon>
        <taxon>Candidatus Magnetoglobus</taxon>
    </lineage>
</organism>
<evidence type="ECO:0000313" key="2">
    <source>
        <dbReference type="Proteomes" id="UP000189670"/>
    </source>
</evidence>
<name>A0A1V1NS76_9BACT</name>
<evidence type="ECO:0000313" key="1">
    <source>
        <dbReference type="EMBL" id="ETR65414.1"/>
    </source>
</evidence>
<proteinExistence type="predicted"/>
<dbReference type="Proteomes" id="UP000189670">
    <property type="component" value="Unassembled WGS sequence"/>
</dbReference>
<sequence length="108" mass="12416">MRKPQTQRSRCQSDYFQHAIRYLRNACEKDPFYIPAYINYSSALIMTGQYVRAAGVLRDDVMKTDKNIPDALNNFAVALYLMGPDPFIKVDMFSDASLMLKEVIKITP</sequence>
<feature type="non-terminal residue" evidence="1">
    <location>
        <position position="108"/>
    </location>
</feature>
<evidence type="ECO:0008006" key="3">
    <source>
        <dbReference type="Google" id="ProtNLM"/>
    </source>
</evidence>
<reference evidence="2" key="1">
    <citation type="submission" date="2012-11" db="EMBL/GenBank/DDBJ databases">
        <authorList>
            <person name="Lucero-Rivera Y.E."/>
            <person name="Tovar-Ramirez D."/>
        </authorList>
    </citation>
    <scope>NUCLEOTIDE SEQUENCE [LARGE SCALE GENOMIC DNA]</scope>
    <source>
        <strain evidence="2">Araruama</strain>
    </source>
</reference>
<protein>
    <recommendedName>
        <fullName evidence="3">TPR repeat-containing protein</fullName>
    </recommendedName>
</protein>
<dbReference type="InterPro" id="IPR011990">
    <property type="entry name" value="TPR-like_helical_dom_sf"/>
</dbReference>